<proteinExistence type="predicted"/>
<dbReference type="EMBL" id="JAATIQ010000492">
    <property type="protein sequence ID" value="KAF4353915.1"/>
    <property type="molecule type" value="Genomic_DNA"/>
</dbReference>
<protein>
    <submittedName>
        <fullName evidence="3">Uncharacterized protein</fullName>
    </submittedName>
</protein>
<dbReference type="PANTHER" id="PTHR37222">
    <property type="entry name" value="OS02G0718000 PROTEIN"/>
    <property type="match status" value="1"/>
</dbReference>
<accession>A0A7J6E648</accession>
<sequence>MAAMISRRVMIKLLKPSPTPNPPPFFPFQTHKRPLFDPRNYAKLSSIDSLFYIQTHSFSSQTHETLHQWQLIRKPITLITTPTRRFTSNSTESEKPNNNNKDPNPYPSQNPQFKHQEIEGPTVERDLSPLANESRDVLERLMKTMYGLSGAVALLGLVQLGVGAWISYITRSSPITEVSIQSFMAFGFPFTVAFLLRQAVKPIYFFKKMEEQGRLQIMTLSLQVAKNLNILFLRLRGVSFMCVAGLSFGVMFTLFFSSSK</sequence>
<feature type="transmembrane region" description="Helical" evidence="2">
    <location>
        <begin position="180"/>
        <end position="200"/>
    </location>
</feature>
<keyword evidence="2" id="KW-0812">Transmembrane</keyword>
<feature type="transmembrane region" description="Helical" evidence="2">
    <location>
        <begin position="238"/>
        <end position="257"/>
    </location>
</feature>
<dbReference type="Proteomes" id="UP000583929">
    <property type="component" value="Unassembled WGS sequence"/>
</dbReference>
<feature type="compositionally biased region" description="Polar residues" evidence="1">
    <location>
        <begin position="82"/>
        <end position="91"/>
    </location>
</feature>
<organism evidence="3 4">
    <name type="scientific">Cannabis sativa</name>
    <name type="common">Hemp</name>
    <name type="synonym">Marijuana</name>
    <dbReference type="NCBI Taxonomy" id="3483"/>
    <lineage>
        <taxon>Eukaryota</taxon>
        <taxon>Viridiplantae</taxon>
        <taxon>Streptophyta</taxon>
        <taxon>Embryophyta</taxon>
        <taxon>Tracheophyta</taxon>
        <taxon>Spermatophyta</taxon>
        <taxon>Magnoliopsida</taxon>
        <taxon>eudicotyledons</taxon>
        <taxon>Gunneridae</taxon>
        <taxon>Pentapetalae</taxon>
        <taxon>rosids</taxon>
        <taxon>fabids</taxon>
        <taxon>Rosales</taxon>
        <taxon>Cannabaceae</taxon>
        <taxon>Cannabis</taxon>
    </lineage>
</organism>
<feature type="region of interest" description="Disordered" evidence="1">
    <location>
        <begin position="82"/>
        <end position="114"/>
    </location>
</feature>
<keyword evidence="4" id="KW-1185">Reference proteome</keyword>
<name>A0A7J6E648_CANSA</name>
<comment type="caution">
    <text evidence="3">The sequence shown here is derived from an EMBL/GenBank/DDBJ whole genome shotgun (WGS) entry which is preliminary data.</text>
</comment>
<keyword evidence="2" id="KW-0472">Membrane</keyword>
<evidence type="ECO:0000256" key="1">
    <source>
        <dbReference type="SAM" id="MobiDB-lite"/>
    </source>
</evidence>
<feature type="transmembrane region" description="Helical" evidence="2">
    <location>
        <begin position="145"/>
        <end position="168"/>
    </location>
</feature>
<evidence type="ECO:0000313" key="4">
    <source>
        <dbReference type="Proteomes" id="UP000583929"/>
    </source>
</evidence>
<evidence type="ECO:0000256" key="2">
    <source>
        <dbReference type="SAM" id="Phobius"/>
    </source>
</evidence>
<reference evidence="3 4" key="1">
    <citation type="journal article" date="2020" name="bioRxiv">
        <title>Sequence and annotation of 42 cannabis genomes reveals extensive copy number variation in cannabinoid synthesis and pathogen resistance genes.</title>
        <authorList>
            <person name="Mckernan K.J."/>
            <person name="Helbert Y."/>
            <person name="Kane L.T."/>
            <person name="Ebling H."/>
            <person name="Zhang L."/>
            <person name="Liu B."/>
            <person name="Eaton Z."/>
            <person name="Mclaughlin S."/>
            <person name="Kingan S."/>
            <person name="Baybayan P."/>
            <person name="Concepcion G."/>
            <person name="Jordan M."/>
            <person name="Riva A."/>
            <person name="Barbazuk W."/>
            <person name="Harkins T."/>
        </authorList>
    </citation>
    <scope>NUCLEOTIDE SEQUENCE [LARGE SCALE GENOMIC DNA]</scope>
    <source>
        <strain evidence="4">cv. Jamaican Lion 4</strain>
        <tissue evidence="3">Leaf</tissue>
    </source>
</reference>
<dbReference type="AlphaFoldDB" id="A0A7J6E648"/>
<dbReference type="PANTHER" id="PTHR37222:SF1">
    <property type="entry name" value="OS02G0718000 PROTEIN"/>
    <property type="match status" value="1"/>
</dbReference>
<keyword evidence="2" id="KW-1133">Transmembrane helix</keyword>
<gene>
    <name evidence="3" type="ORF">G4B88_009393</name>
</gene>
<evidence type="ECO:0000313" key="3">
    <source>
        <dbReference type="EMBL" id="KAF4353915.1"/>
    </source>
</evidence>